<evidence type="ECO:0000256" key="6">
    <source>
        <dbReference type="ARBA" id="ARBA00023306"/>
    </source>
</evidence>
<dbReference type="Gene3D" id="6.10.250.790">
    <property type="match status" value="1"/>
</dbReference>
<comment type="caution">
    <text evidence="11">The sequence shown here is derived from an EMBL/GenBank/DDBJ whole genome shotgun (WGS) entry which is preliminary data.</text>
</comment>
<comment type="subunit">
    <text evidence="8">Homodimer. Interacts with FtsZ.</text>
</comment>
<evidence type="ECO:0000256" key="7">
    <source>
        <dbReference type="ARBA" id="ARBA00024910"/>
    </source>
</evidence>
<protein>
    <recommendedName>
        <fullName evidence="2">Cell division protein ZapA</fullName>
    </recommendedName>
    <alternativeName>
        <fullName evidence="9">Z ring-associated protein ZapA</fullName>
    </alternativeName>
</protein>
<comment type="function">
    <text evidence="7">Activator of cell division through the inhibition of FtsZ GTPase activity, therefore promoting FtsZ assembly into bundles of protofilaments necessary for the formation of the division Z ring. It is recruited early at mid-cell but it is not essential for cell division.</text>
</comment>
<keyword evidence="6" id="KW-0131">Cell cycle</keyword>
<comment type="subcellular location">
    <subcellularLocation>
        <location evidence="1">Cytoplasm</location>
    </subcellularLocation>
</comment>
<keyword evidence="5" id="KW-0717">Septation</keyword>
<gene>
    <name evidence="11" type="ORF">OW763_00120</name>
</gene>
<proteinExistence type="predicted"/>
<dbReference type="PANTHER" id="PTHR34981">
    <property type="entry name" value="CELL DIVISION PROTEIN ZAPA"/>
    <property type="match status" value="1"/>
</dbReference>
<keyword evidence="12" id="KW-1185">Reference proteome</keyword>
<reference evidence="11" key="1">
    <citation type="submission" date="2022-12" db="EMBL/GenBank/DDBJ databases">
        <authorList>
            <person name="Wang J."/>
        </authorList>
    </citation>
    <scope>NUCLEOTIDE SEQUENCE</scope>
    <source>
        <strain evidence="11">HY-45-18</strain>
    </source>
</reference>
<dbReference type="EMBL" id="JAPQER010000001">
    <property type="protein sequence ID" value="MCY6482762.1"/>
    <property type="molecule type" value="Genomic_DNA"/>
</dbReference>
<evidence type="ECO:0000256" key="3">
    <source>
        <dbReference type="ARBA" id="ARBA00022490"/>
    </source>
</evidence>
<evidence type="ECO:0000256" key="2">
    <source>
        <dbReference type="ARBA" id="ARBA00015195"/>
    </source>
</evidence>
<dbReference type="InterPro" id="IPR053712">
    <property type="entry name" value="Bac_CellDiv_Activator"/>
</dbReference>
<name>A0ABT4CUU9_9CLOT</name>
<dbReference type="InterPro" id="IPR036192">
    <property type="entry name" value="Cell_div_ZapA-like_sf"/>
</dbReference>
<keyword evidence="4 11" id="KW-0132">Cell division</keyword>
<evidence type="ECO:0000256" key="4">
    <source>
        <dbReference type="ARBA" id="ARBA00022618"/>
    </source>
</evidence>
<evidence type="ECO:0000256" key="5">
    <source>
        <dbReference type="ARBA" id="ARBA00023210"/>
    </source>
</evidence>
<sequence length="198" mass="23128">MNRVTVRINGSEYNLKGEEREEYLHKVAGYVDKKISDILKKNNRLSISDASVLAAVNVVDELLKCEFDKESLHKQVDEAKKNQIILQTQVEDLKKHIKNLEEYNGELQSNLEMTRNGEYVKQIEDGNKSLNEELEILKENAKKYLKERNDLKSQNKELKFQVQSSKYKVMDLQNRLIENQIDLVKIKKKENPLLNVNP</sequence>
<evidence type="ECO:0000313" key="12">
    <source>
        <dbReference type="Proteomes" id="UP001078443"/>
    </source>
</evidence>
<evidence type="ECO:0000256" key="8">
    <source>
        <dbReference type="ARBA" id="ARBA00026068"/>
    </source>
</evidence>
<keyword evidence="10" id="KW-0175">Coiled coil</keyword>
<dbReference type="GO" id="GO:0051301">
    <property type="term" value="P:cell division"/>
    <property type="evidence" value="ECO:0007669"/>
    <property type="project" value="UniProtKB-KW"/>
</dbReference>
<dbReference type="PANTHER" id="PTHR34981:SF1">
    <property type="entry name" value="CELL DIVISION PROTEIN ZAPA"/>
    <property type="match status" value="1"/>
</dbReference>
<evidence type="ECO:0000256" key="1">
    <source>
        <dbReference type="ARBA" id="ARBA00004496"/>
    </source>
</evidence>
<feature type="coiled-coil region" evidence="10">
    <location>
        <begin position="76"/>
        <end position="161"/>
    </location>
</feature>
<evidence type="ECO:0000256" key="9">
    <source>
        <dbReference type="ARBA" id="ARBA00033158"/>
    </source>
</evidence>
<organism evidence="11 12">
    <name type="scientific">Clostridium aestuarii</name>
    <dbReference type="NCBI Taxonomy" id="338193"/>
    <lineage>
        <taxon>Bacteria</taxon>
        <taxon>Bacillati</taxon>
        <taxon>Bacillota</taxon>
        <taxon>Clostridia</taxon>
        <taxon>Eubacteriales</taxon>
        <taxon>Clostridiaceae</taxon>
        <taxon>Clostridium</taxon>
    </lineage>
</organism>
<dbReference type="RefSeq" id="WP_268039021.1">
    <property type="nucleotide sequence ID" value="NZ_JAPQER010000001.1"/>
</dbReference>
<evidence type="ECO:0000256" key="10">
    <source>
        <dbReference type="SAM" id="Coils"/>
    </source>
</evidence>
<accession>A0ABT4CUU9</accession>
<dbReference type="Proteomes" id="UP001078443">
    <property type="component" value="Unassembled WGS sequence"/>
</dbReference>
<dbReference type="InterPro" id="IPR007838">
    <property type="entry name" value="Cell_div_ZapA-like"/>
</dbReference>
<keyword evidence="3" id="KW-0963">Cytoplasm</keyword>
<evidence type="ECO:0000313" key="11">
    <source>
        <dbReference type="EMBL" id="MCY6482762.1"/>
    </source>
</evidence>
<dbReference type="SUPFAM" id="SSF102829">
    <property type="entry name" value="Cell division protein ZapA-like"/>
    <property type="match status" value="1"/>
</dbReference>
<dbReference type="Pfam" id="PF05164">
    <property type="entry name" value="ZapA"/>
    <property type="match status" value="1"/>
</dbReference>